<dbReference type="RefSeq" id="WP_034573253.1">
    <property type="nucleotide sequence ID" value="NZ_JRMP02000003.1"/>
</dbReference>
<keyword evidence="1" id="KW-1133">Transmembrane helix</keyword>
<dbReference type="InterPro" id="IPR027417">
    <property type="entry name" value="P-loop_NTPase"/>
</dbReference>
<gene>
    <name evidence="8" type="primary">tssM</name>
    <name evidence="7" type="ORF">DCO61_09800</name>
    <name evidence="8" type="ORF">LS64_002455</name>
</gene>
<keyword evidence="1" id="KW-0812">Transmembrane</keyword>
<dbReference type="Pfam" id="PF03193">
    <property type="entry name" value="RsgA_GTPase"/>
    <property type="match status" value="1"/>
</dbReference>
<sequence length="1185" mass="138537">MFKKIFNFLFSKKVLICVGLLTLLILSVLFFLYGSLFAFNDIYIFSSSFIRLGIIFVVWIIVFLVFFLQETIEFIQSFKNEDKEKLKEIKKESKSFIHRMRRNFKLSIKDSKNTWKYMRLKSIPLVVIIGNEGVGKSTLINYANIDYPLNDSLESYKKFHHSTTNFSLYISKDGALVDTEGNYFNQEELFNPASSDEMPEDDLDKNKDYIVKKNIWKKFISFLNKNIFYNKLNAIILVIDTRLFLTSDVEYSKNLARYLVKRVSEIENNTDTKFPIYLVFSKIDLIDGMGDYLRIFSEDVANNVLGISLQDSINLDSNILHNEFSILMQNLQYYLFSKNNLIHSLDEKNKAYLFLKQLENLFFLASEFALLANKENILKNKSFIKGIYFVSPYQENIPINYLYDAICDKFDIKKPINKARNNYTKQSYFVKSLLKNVIFKDLSASGVLKQLWKKVAVTCVIICTIFITYKISSFYINKTNVEIEIANNNAKKILNLMDMYRIYDRLSIEAKVRFLQNLKGILDSYPELFKKDSINNYITLDISYKAFENAKDMYIESINKLLKDTLIIELESKLKTTQDSKELIKTLYIYKSLFDSTYLDKELLKIWLLNNYESFKKYKIPQEDLISCINNIHFQKNKENKEISLFASEKILRIPRIERLYTILEITSYKNNKKILYNLKDDIGLGFDILFTYNDNLKFDSIYTKKGVERFLININKYVDNSIDIESWLLKDFSLDSINDKVAINIGLINLYFHSYVEKWQILLDNLEPKKYNTKEEMIMYLNTLAKNPITTNTMYNLISIVNKNTNLNDPLIFTFAYNLGLPTSEIKNIFNNVSSNFTSYHTLINEDSMIDNIAQKASPKKDSNNTQNNQTKDSNILEIISKDIAGVSARLSEYLNQSDNKKERITYAFSKNLPKEDAFSILRKDINALPKELRKYYNTAISNVWNLIELVAIQDLNTAWSDEVYYSFMNDIAPYYPFNLKSNDSISMDNFKGFFGKSGTWSKFYEQYLQNILLKKGSVYYINPSYINKIRFSSEFISAITNIATLADIMFDLNSNLRISYNITSIDLSPEFNYITFGYDNVIAKYDHTLQSKLDVVASNFKAASLFEFSATNHNNIVEFSKKYDGEWAWFKFLKDITKTKKGYSMIFNNNNKMYFDIKIDSSDNLDKLTSTLPNFSIPLTIIY</sequence>
<feature type="domain" description="Type VI secretion system component TssM1 N-terminal" evidence="5">
    <location>
        <begin position="213"/>
        <end position="442"/>
    </location>
</feature>
<dbReference type="AlphaFoldDB" id="A0A347VQ48"/>
<evidence type="ECO:0000259" key="5">
    <source>
        <dbReference type="Pfam" id="PF14331"/>
    </source>
</evidence>
<proteinExistence type="predicted"/>
<organism evidence="8 9">
    <name type="scientific">Helicobacter saguini</name>
    <dbReference type="NCBI Taxonomy" id="1548018"/>
    <lineage>
        <taxon>Bacteria</taxon>
        <taxon>Pseudomonadati</taxon>
        <taxon>Campylobacterota</taxon>
        <taxon>Epsilonproteobacteria</taxon>
        <taxon>Campylobacterales</taxon>
        <taxon>Helicobacteraceae</taxon>
        <taxon>Helicobacter</taxon>
    </lineage>
</organism>
<keyword evidence="9" id="KW-1185">Reference proteome</keyword>
<evidence type="ECO:0000313" key="8">
    <source>
        <dbReference type="EMBL" id="TLD95243.1"/>
    </source>
</evidence>
<dbReference type="Proteomes" id="UP000029714">
    <property type="component" value="Unassembled WGS sequence"/>
</dbReference>
<evidence type="ECO:0000313" key="7">
    <source>
        <dbReference type="EMBL" id="MWV70286.1"/>
    </source>
</evidence>
<evidence type="ECO:0000259" key="3">
    <source>
        <dbReference type="Pfam" id="PF06744"/>
    </source>
</evidence>
<reference evidence="8" key="3">
    <citation type="submission" date="2018-04" db="EMBL/GenBank/DDBJ databases">
        <authorList>
            <person name="Sheh A."/>
            <person name="Shen Z."/>
            <person name="Mannion A.J."/>
            <person name="Fox J.G."/>
        </authorList>
    </citation>
    <scope>NUCLEOTIDE SEQUENCE</scope>
    <source>
        <strain evidence="8">MIT 97-6194</strain>
    </source>
</reference>
<reference evidence="8 9" key="1">
    <citation type="journal article" date="2014" name="Genome Announc.">
        <title>Draft genome sequences of eight enterohepatic helicobacter species isolated from both laboratory and wild rodents.</title>
        <authorList>
            <person name="Sheh A."/>
            <person name="Shen Z."/>
            <person name="Fox J.G."/>
        </authorList>
    </citation>
    <scope>NUCLEOTIDE SEQUENCE [LARGE SCALE GENOMIC DNA]</scope>
    <source>
        <strain evidence="8 9">MIT 97-6194</strain>
    </source>
</reference>
<evidence type="ECO:0000259" key="2">
    <source>
        <dbReference type="Pfam" id="PF03193"/>
    </source>
</evidence>
<dbReference type="GO" id="GO:0003924">
    <property type="term" value="F:GTPase activity"/>
    <property type="evidence" value="ECO:0007669"/>
    <property type="project" value="InterPro"/>
</dbReference>
<dbReference type="InterPro" id="IPR048677">
    <property type="entry name" value="TssM1_hel"/>
</dbReference>
<dbReference type="Pfam" id="PF06761">
    <property type="entry name" value="IcmF-related"/>
    <property type="match status" value="1"/>
</dbReference>
<dbReference type="PANTHER" id="PTHR36153:SF1">
    <property type="entry name" value="TYPE VI SECRETION SYSTEM COMPONENT TSSM1"/>
    <property type="match status" value="1"/>
</dbReference>
<dbReference type="EMBL" id="JRMP02000003">
    <property type="protein sequence ID" value="TLD95243.1"/>
    <property type="molecule type" value="Genomic_DNA"/>
</dbReference>
<dbReference type="InterPro" id="IPR053156">
    <property type="entry name" value="T6SS_TssM-like"/>
</dbReference>
<dbReference type="EMBL" id="QBIU01000002">
    <property type="protein sequence ID" value="MWV70286.1"/>
    <property type="molecule type" value="Genomic_DNA"/>
</dbReference>
<reference evidence="7 10" key="4">
    <citation type="submission" date="2019-12" db="EMBL/GenBank/DDBJ databases">
        <title>Multi-Generational Helicobacter saguini Isolates.</title>
        <authorList>
            <person name="Mannion A."/>
            <person name="Shen Z."/>
            <person name="Fox J.G."/>
        </authorList>
    </citation>
    <scope>NUCLEOTIDE SEQUENCE [LARGE SCALE GENOMIC DNA]</scope>
    <source>
        <strain evidence="7">16-048</strain>
        <strain evidence="10">16-048 (F4)</strain>
    </source>
</reference>
<evidence type="ECO:0000313" key="9">
    <source>
        <dbReference type="Proteomes" id="UP000029714"/>
    </source>
</evidence>
<dbReference type="OrthoDB" id="9758229at2"/>
<dbReference type="Pfam" id="PF14331">
    <property type="entry name" value="IcmF-related_N"/>
    <property type="match status" value="1"/>
</dbReference>
<feature type="domain" description="Type VI secretion system IcmF C-terminal" evidence="3">
    <location>
        <begin position="1063"/>
        <end position="1160"/>
    </location>
</feature>
<evidence type="ECO:0000313" key="10">
    <source>
        <dbReference type="Proteomes" id="UP000477070"/>
    </source>
</evidence>
<dbReference type="Pfam" id="PF21070">
    <property type="entry name" value="IcmF_helical"/>
    <property type="match status" value="1"/>
</dbReference>
<dbReference type="InterPro" id="IPR010914">
    <property type="entry name" value="RsgA_GTPase_dom"/>
</dbReference>
<dbReference type="InterPro" id="IPR010623">
    <property type="entry name" value="IcmF_C"/>
</dbReference>
<reference evidence="8 9" key="2">
    <citation type="journal article" date="2016" name="Infect. Immun.">
        <title>Helicobacter saguini, a Novel Helicobacter Isolated from Cotton-Top Tamarins with Ulcerative Colitis, Has Proinflammatory Properties and Induces Typhlocolitis and Dysplasia in Gnotobiotic IL-10-/- Mice.</title>
        <authorList>
            <person name="Shen Z."/>
            <person name="Mannion A."/>
            <person name="Whary M.T."/>
            <person name="Muthupalani S."/>
            <person name="Sheh A."/>
            <person name="Feng Y."/>
            <person name="Gong G."/>
            <person name="Vandamme P."/>
            <person name="Holcombe H.R."/>
            <person name="Paster B.J."/>
            <person name="Fox J.G."/>
        </authorList>
    </citation>
    <scope>NUCLEOTIDE SEQUENCE [LARGE SCALE GENOMIC DNA]</scope>
    <source>
        <strain evidence="8 9">MIT 97-6194</strain>
    </source>
</reference>
<dbReference type="NCBIfam" id="TIGR03348">
    <property type="entry name" value="VI_IcmF"/>
    <property type="match status" value="1"/>
</dbReference>
<evidence type="ECO:0000256" key="1">
    <source>
        <dbReference type="SAM" id="Phobius"/>
    </source>
</evidence>
<feature type="domain" description="Type VI secretion system component TssM1 helical" evidence="6">
    <location>
        <begin position="954"/>
        <end position="1052"/>
    </location>
</feature>
<feature type="transmembrane region" description="Helical" evidence="1">
    <location>
        <begin position="48"/>
        <end position="68"/>
    </location>
</feature>
<dbReference type="SUPFAM" id="SSF52540">
    <property type="entry name" value="P-loop containing nucleoside triphosphate hydrolases"/>
    <property type="match status" value="1"/>
</dbReference>
<protein>
    <submittedName>
        <fullName evidence="8">Type VI secretion system membrane subunit TssM</fullName>
    </submittedName>
</protein>
<dbReference type="Gene3D" id="3.40.50.300">
    <property type="entry name" value="P-loop containing nucleotide triphosphate hydrolases"/>
    <property type="match status" value="1"/>
</dbReference>
<comment type="caution">
    <text evidence="8">The sequence shown here is derived from an EMBL/GenBank/DDBJ whole genome shotgun (WGS) entry which is preliminary data.</text>
</comment>
<evidence type="ECO:0000259" key="4">
    <source>
        <dbReference type="Pfam" id="PF06761"/>
    </source>
</evidence>
<evidence type="ECO:0000259" key="6">
    <source>
        <dbReference type="Pfam" id="PF21070"/>
    </source>
</evidence>
<dbReference type="PANTHER" id="PTHR36153">
    <property type="entry name" value="INNER MEMBRANE PROTEIN-RELATED"/>
    <property type="match status" value="1"/>
</dbReference>
<keyword evidence="1" id="KW-0472">Membrane</keyword>
<dbReference type="Proteomes" id="UP000477070">
    <property type="component" value="Unassembled WGS sequence"/>
</dbReference>
<dbReference type="STRING" id="1548018.LS64_11720"/>
<dbReference type="Pfam" id="PF06744">
    <property type="entry name" value="IcmF_C"/>
    <property type="match status" value="1"/>
</dbReference>
<dbReference type="InterPro" id="IPR009612">
    <property type="entry name" value="IcmF-rel"/>
</dbReference>
<dbReference type="InterPro" id="IPR017731">
    <property type="entry name" value="TssM1-like"/>
</dbReference>
<feature type="domain" description="IcmF-related" evidence="4">
    <location>
        <begin position="545"/>
        <end position="806"/>
    </location>
</feature>
<accession>A0A347VQ48</accession>
<dbReference type="InterPro" id="IPR025743">
    <property type="entry name" value="TssM1_N"/>
</dbReference>
<dbReference type="GO" id="GO:0005525">
    <property type="term" value="F:GTP binding"/>
    <property type="evidence" value="ECO:0007669"/>
    <property type="project" value="InterPro"/>
</dbReference>
<name>A0A347VQ48_9HELI</name>
<feature type="domain" description="EngC GTPase" evidence="2">
    <location>
        <begin position="63"/>
        <end position="181"/>
    </location>
</feature>